<reference evidence="1 2" key="1">
    <citation type="journal article" date="2016" name="Sci. Rep.">
        <title>Penicillium arizonense, a new, genome sequenced fungal species, reveals a high chemical diversity in secreted metabolites.</title>
        <authorList>
            <person name="Grijseels S."/>
            <person name="Nielsen J.C."/>
            <person name="Randelovic M."/>
            <person name="Nielsen J."/>
            <person name="Nielsen K.F."/>
            <person name="Workman M."/>
            <person name="Frisvad J.C."/>
        </authorList>
    </citation>
    <scope>NUCLEOTIDE SEQUENCE [LARGE SCALE GENOMIC DNA]</scope>
    <source>
        <strain evidence="1 2">CBS 141311</strain>
    </source>
</reference>
<evidence type="ECO:0000313" key="2">
    <source>
        <dbReference type="Proteomes" id="UP000177622"/>
    </source>
</evidence>
<evidence type="ECO:0000313" key="1">
    <source>
        <dbReference type="EMBL" id="OGE46900.1"/>
    </source>
</evidence>
<proteinExistence type="predicted"/>
<keyword evidence="2" id="KW-1185">Reference proteome</keyword>
<organism evidence="1 2">
    <name type="scientific">Penicillium arizonense</name>
    <dbReference type="NCBI Taxonomy" id="1835702"/>
    <lineage>
        <taxon>Eukaryota</taxon>
        <taxon>Fungi</taxon>
        <taxon>Dikarya</taxon>
        <taxon>Ascomycota</taxon>
        <taxon>Pezizomycotina</taxon>
        <taxon>Eurotiomycetes</taxon>
        <taxon>Eurotiomycetidae</taxon>
        <taxon>Eurotiales</taxon>
        <taxon>Aspergillaceae</taxon>
        <taxon>Penicillium</taxon>
    </lineage>
</organism>
<name>A0A1F5L1N1_PENAI</name>
<dbReference type="GeneID" id="34582512"/>
<dbReference type="Proteomes" id="UP000177622">
    <property type="component" value="Unassembled WGS sequence"/>
</dbReference>
<dbReference type="RefSeq" id="XP_022482367.1">
    <property type="nucleotide sequence ID" value="XM_022637778.1"/>
</dbReference>
<sequence length="62" mass="7266">MRLDGSAISSESEVHTALLNVAYEAFNVMRFEEYRMALRQQNLPQWMVAIIVLYSGYTTMRY</sequence>
<dbReference type="AlphaFoldDB" id="A0A1F5L1N1"/>
<accession>A0A1F5L1N1</accession>
<dbReference type="EMBL" id="LXJU01000092">
    <property type="protein sequence ID" value="OGE46900.1"/>
    <property type="molecule type" value="Genomic_DNA"/>
</dbReference>
<feature type="non-terminal residue" evidence="1">
    <location>
        <position position="62"/>
    </location>
</feature>
<gene>
    <name evidence="1" type="ORF">PENARI_c092G06562</name>
</gene>
<comment type="caution">
    <text evidence="1">The sequence shown here is derived from an EMBL/GenBank/DDBJ whole genome shotgun (WGS) entry which is preliminary data.</text>
</comment>
<protein>
    <submittedName>
        <fullName evidence="1">Uncharacterized protein</fullName>
    </submittedName>
</protein>